<dbReference type="GO" id="GO:0006508">
    <property type="term" value="P:proteolysis"/>
    <property type="evidence" value="ECO:0007669"/>
    <property type="project" value="InterPro"/>
</dbReference>
<dbReference type="RefSeq" id="WP_189223676.1">
    <property type="nucleotide sequence ID" value="NZ_BMRG01000004.1"/>
</dbReference>
<dbReference type="NCBIfam" id="TIGR03296">
    <property type="entry name" value="M6dom_TIGR03296"/>
    <property type="match status" value="1"/>
</dbReference>
<evidence type="ECO:0000313" key="2">
    <source>
        <dbReference type="Proteomes" id="UP000639606"/>
    </source>
</evidence>
<dbReference type="AlphaFoldDB" id="A0A918AL13"/>
<name>A0A918AL13_9PSEU</name>
<evidence type="ECO:0000313" key="1">
    <source>
        <dbReference type="EMBL" id="GGP54243.1"/>
    </source>
</evidence>
<comment type="caution">
    <text evidence="1">The sequence shown here is derived from an EMBL/GenBank/DDBJ whole genome shotgun (WGS) entry which is preliminary data.</text>
</comment>
<protein>
    <recommendedName>
        <fullName evidence="3">M6 family metalloprotease-like protein</fullName>
    </recommendedName>
</protein>
<sequence>MPVPFFDEELTFTEPDGSSIRVRGWGNQWTAVFEALDGHTVVRHPGTGYHHYAGLSPDRSALVPLEGARVGEVDPATLGLPRHLRPVAGAGKRAAAAALEAMPGRPRWMRRREEKSALRALGEVGALEITGSVTGLCLLIQFPDVPGTISVGQVEDYCNQLGYTGFGNNGSVRDYFRDISAGRLDYTNVVTAYYTTTRERAYYTDPAVPYGTRAREVIVEALTALRSRGFDFSGLTPDDQGYIRALNVFYAGPVVNNWSEGLWPHAWALAEPFEATPTTRFSDYQISNMGDALTLGTFCHENGHMVCDFPDLYDYGGESAGTGSYCLMSASGGTNPVQVCAFLKNEAGWAEETADIVPGSTYTLDAGRNDFLLHRRNDREYFILENRARSGRDANLPDAGLAIWHVDEDGSNSNEQMTPSLHYMCSLEQADNAFDLERGFNQGDAADLFGAPSATSFSDFTAPSGRWWDGSASGLRLERISAPGPSMTLRAAGGLRITTVSAVADRSNNAYAFALDTEGVLHLASSTGQGAWSRWEAGWNGAPALRDVTAVNDRSNALFVFGLAPDGTVHHSARDTAGAWGPWRTNWNGAPRLQSITALVDQANELHLFGIASDGTVHHSARNAAGTWGRWQANWNAAPRLGSVAAVADLVGNVLVFGVAPDGTAHLASRDASGSWTPWQAGWSGAPRLTAITAAHDRTSAVHVFGVAADGTVHLVVRDGQGRWSPWQAGWNGAPALRAVVPVGDLANGLHVFGVAPDDVLHLASRDASGAWTAWQAGWNGAPELTAVVPLAVGDDTLHVFGITGEGQVRLASRTPLGAWSGWTALG</sequence>
<dbReference type="InterPro" id="IPR008757">
    <property type="entry name" value="Peptidase_M6-like_domain"/>
</dbReference>
<dbReference type="Proteomes" id="UP000639606">
    <property type="component" value="Unassembled WGS sequence"/>
</dbReference>
<dbReference type="Gene3D" id="2.120.10.70">
    <property type="entry name" value="Fucose-specific lectin"/>
    <property type="match status" value="2"/>
</dbReference>
<dbReference type="EMBL" id="BMRG01000004">
    <property type="protein sequence ID" value="GGP54243.1"/>
    <property type="molecule type" value="Genomic_DNA"/>
</dbReference>
<dbReference type="GO" id="GO:0008233">
    <property type="term" value="F:peptidase activity"/>
    <property type="evidence" value="ECO:0007669"/>
    <property type="project" value="InterPro"/>
</dbReference>
<reference evidence="1" key="2">
    <citation type="submission" date="2020-09" db="EMBL/GenBank/DDBJ databases">
        <authorList>
            <person name="Sun Q."/>
            <person name="Ohkuma M."/>
        </authorList>
    </citation>
    <scope>NUCLEOTIDE SEQUENCE</scope>
    <source>
        <strain evidence="1">JCM 3313</strain>
    </source>
</reference>
<evidence type="ECO:0008006" key="3">
    <source>
        <dbReference type="Google" id="ProtNLM"/>
    </source>
</evidence>
<dbReference type="SUPFAM" id="SSF89372">
    <property type="entry name" value="Fucose-specific lectin"/>
    <property type="match status" value="1"/>
</dbReference>
<accession>A0A918AL13</accession>
<dbReference type="PANTHER" id="PTHR41775:SF1">
    <property type="entry name" value="PEPTIDASE M6-LIKE DOMAIN-CONTAINING PROTEIN"/>
    <property type="match status" value="1"/>
</dbReference>
<keyword evidence="2" id="KW-1185">Reference proteome</keyword>
<gene>
    <name evidence="1" type="ORF">GCM10010185_28380</name>
</gene>
<proteinExistence type="predicted"/>
<reference evidence="1" key="1">
    <citation type="journal article" date="2014" name="Int. J. Syst. Evol. Microbiol.">
        <title>Complete genome sequence of Corynebacterium casei LMG S-19264T (=DSM 44701T), isolated from a smear-ripened cheese.</title>
        <authorList>
            <consortium name="US DOE Joint Genome Institute (JGI-PGF)"/>
            <person name="Walter F."/>
            <person name="Albersmeier A."/>
            <person name="Kalinowski J."/>
            <person name="Ruckert C."/>
        </authorList>
    </citation>
    <scope>NUCLEOTIDE SEQUENCE</scope>
    <source>
        <strain evidence="1">JCM 3313</strain>
    </source>
</reference>
<dbReference type="PANTHER" id="PTHR41775">
    <property type="entry name" value="SECRETED PROTEIN-RELATED"/>
    <property type="match status" value="1"/>
</dbReference>
<organism evidence="1 2">
    <name type="scientific">Saccharothrix coeruleofusca</name>
    <dbReference type="NCBI Taxonomy" id="33919"/>
    <lineage>
        <taxon>Bacteria</taxon>
        <taxon>Bacillati</taxon>
        <taxon>Actinomycetota</taxon>
        <taxon>Actinomycetes</taxon>
        <taxon>Pseudonocardiales</taxon>
        <taxon>Pseudonocardiaceae</taxon>
        <taxon>Saccharothrix</taxon>
    </lineage>
</organism>